<evidence type="ECO:0000313" key="3">
    <source>
        <dbReference type="Proteomes" id="UP000316988"/>
    </source>
</evidence>
<dbReference type="OrthoDB" id="9760324at2"/>
<dbReference type="SUPFAM" id="SSF82549">
    <property type="entry name" value="DAK1/DegV-like"/>
    <property type="match status" value="1"/>
</dbReference>
<dbReference type="GO" id="GO:0008289">
    <property type="term" value="F:lipid binding"/>
    <property type="evidence" value="ECO:0007669"/>
    <property type="project" value="UniProtKB-KW"/>
</dbReference>
<dbReference type="PROSITE" id="PS51482">
    <property type="entry name" value="DEGV"/>
    <property type="match status" value="1"/>
</dbReference>
<keyword evidence="3" id="KW-1185">Reference proteome</keyword>
<reference evidence="2 3" key="1">
    <citation type="submission" date="2019-07" db="EMBL/GenBank/DDBJ databases">
        <authorList>
            <person name="Zhao L.H."/>
        </authorList>
    </citation>
    <scope>NUCLEOTIDE SEQUENCE [LARGE SCALE GENOMIC DNA]</scope>
    <source>
        <strain evidence="2 3">Co35</strain>
    </source>
</reference>
<keyword evidence="1" id="KW-0446">Lipid-binding</keyword>
<dbReference type="Pfam" id="PF02645">
    <property type="entry name" value="DegV"/>
    <property type="match status" value="1"/>
</dbReference>
<dbReference type="Gene3D" id="3.40.50.10170">
    <property type="match status" value="1"/>
</dbReference>
<name>A0A554S7N0_9ACTN</name>
<evidence type="ECO:0000313" key="2">
    <source>
        <dbReference type="EMBL" id="TSD62360.1"/>
    </source>
</evidence>
<dbReference type="PANTHER" id="PTHR33434:SF2">
    <property type="entry name" value="FATTY ACID-BINDING PROTEIN TM_1468"/>
    <property type="match status" value="1"/>
</dbReference>
<sequence length="280" mass="28614">MSVAIVTDSTASLDPDDAARERIAVVPTTVVIGSRVYTEGVDIDAEVIAGALRDKATVSTSRPSPEAFAAVYAGLVAEGATEIVSVHLSKRVSGTIDSARLAASRCEVPVHLVDTGQVGIATGFAAGAAARMRDDGGSSAEIVAAARRAGQQSTVLLYVDTLEYLRRGGRIGAAQALIGSALAVKPILTVADGAVVPLEKVRTASKALARVVELAVEASQRFPRGFDTGVQHLAAQERADDVAGRLAEAWGRGSVPVDEVGADIGAHVGPGMIAVTVTGR</sequence>
<proteinExistence type="predicted"/>
<organism evidence="2 3">
    <name type="scientific">Aeromicrobium piscarium</name>
    <dbReference type="NCBI Taxonomy" id="2590901"/>
    <lineage>
        <taxon>Bacteria</taxon>
        <taxon>Bacillati</taxon>
        <taxon>Actinomycetota</taxon>
        <taxon>Actinomycetes</taxon>
        <taxon>Propionibacteriales</taxon>
        <taxon>Nocardioidaceae</taxon>
        <taxon>Aeromicrobium</taxon>
    </lineage>
</organism>
<accession>A0A554S7N0</accession>
<gene>
    <name evidence="2" type="ORF">FNM00_12065</name>
</gene>
<dbReference type="InterPro" id="IPR050270">
    <property type="entry name" value="DegV_domain_contain"/>
</dbReference>
<dbReference type="InterPro" id="IPR003797">
    <property type="entry name" value="DegV"/>
</dbReference>
<dbReference type="Gene3D" id="3.30.1180.10">
    <property type="match status" value="1"/>
</dbReference>
<dbReference type="EMBL" id="VLNT01000009">
    <property type="protein sequence ID" value="TSD62360.1"/>
    <property type="molecule type" value="Genomic_DNA"/>
</dbReference>
<comment type="caution">
    <text evidence="2">The sequence shown here is derived from an EMBL/GenBank/DDBJ whole genome shotgun (WGS) entry which is preliminary data.</text>
</comment>
<dbReference type="AlphaFoldDB" id="A0A554S7N0"/>
<dbReference type="RefSeq" id="WP_143913794.1">
    <property type="nucleotide sequence ID" value="NZ_VLNT01000009.1"/>
</dbReference>
<dbReference type="InterPro" id="IPR043168">
    <property type="entry name" value="DegV_C"/>
</dbReference>
<dbReference type="Proteomes" id="UP000316988">
    <property type="component" value="Unassembled WGS sequence"/>
</dbReference>
<dbReference type="PANTHER" id="PTHR33434">
    <property type="entry name" value="DEGV DOMAIN-CONTAINING PROTEIN DR_1986-RELATED"/>
    <property type="match status" value="1"/>
</dbReference>
<dbReference type="NCBIfam" id="TIGR00762">
    <property type="entry name" value="DegV"/>
    <property type="match status" value="1"/>
</dbReference>
<evidence type="ECO:0000256" key="1">
    <source>
        <dbReference type="ARBA" id="ARBA00023121"/>
    </source>
</evidence>
<protein>
    <submittedName>
        <fullName evidence="2">DegV family protein</fullName>
    </submittedName>
</protein>